<keyword evidence="2" id="KW-1185">Reference proteome</keyword>
<protein>
    <submittedName>
        <fullName evidence="3">Protein WFDC11</fullName>
    </submittedName>
</protein>
<dbReference type="GeneID" id="103581579"/>
<proteinExistence type="predicted"/>
<accession>A0ABM0PZQ8</accession>
<dbReference type="RefSeq" id="XP_008561599.1">
    <property type="nucleotide sequence ID" value="XM_008563377.1"/>
</dbReference>
<sequence length="81" mass="9672">MVSIMMPWITLLMGFFCMVLSVLGEMKKKHNFQELLIEECWGQPNVKECTNKCSRHFKCRDINQKCCWTYCGNICWENEKI</sequence>
<dbReference type="Proteomes" id="UP000694923">
    <property type="component" value="Unplaced"/>
</dbReference>
<evidence type="ECO:0000313" key="2">
    <source>
        <dbReference type="Proteomes" id="UP000694923"/>
    </source>
</evidence>
<feature type="signal peptide" evidence="1">
    <location>
        <begin position="1"/>
        <end position="24"/>
    </location>
</feature>
<gene>
    <name evidence="3" type="primary">WFDC11</name>
</gene>
<evidence type="ECO:0000256" key="1">
    <source>
        <dbReference type="SAM" id="SignalP"/>
    </source>
</evidence>
<organism evidence="2 3">
    <name type="scientific">Galeopterus variegatus</name>
    <name type="common">Malayan flying lemur</name>
    <name type="synonym">Cynocephalus variegatus</name>
    <dbReference type="NCBI Taxonomy" id="482537"/>
    <lineage>
        <taxon>Eukaryota</taxon>
        <taxon>Metazoa</taxon>
        <taxon>Chordata</taxon>
        <taxon>Craniata</taxon>
        <taxon>Vertebrata</taxon>
        <taxon>Euteleostomi</taxon>
        <taxon>Mammalia</taxon>
        <taxon>Eutheria</taxon>
        <taxon>Euarchontoglires</taxon>
        <taxon>Dermoptera</taxon>
        <taxon>Cynocephalidae</taxon>
        <taxon>Galeopterus</taxon>
    </lineage>
</organism>
<name>A0ABM0PZQ8_GALVR</name>
<reference evidence="3" key="1">
    <citation type="submission" date="2025-08" db="UniProtKB">
        <authorList>
            <consortium name="RefSeq"/>
        </authorList>
    </citation>
    <scope>IDENTIFICATION</scope>
</reference>
<feature type="chain" id="PRO_5047004696" evidence="1">
    <location>
        <begin position="25"/>
        <end position="81"/>
    </location>
</feature>
<keyword evidence="1" id="KW-0732">Signal</keyword>
<evidence type="ECO:0000313" key="3">
    <source>
        <dbReference type="RefSeq" id="XP_008561599.1"/>
    </source>
</evidence>